<sequence>MPENTTSVFTATATDADGDSLTYSIAGGADAALFAIGSSSGALSFAQAPDFENPTDANGDNVYDVIIAVSDGRGGSDSAALAVTVSDVSDLRYVDKIFPETTITQDIVYATTDGQDYVLNIITPVGDDETDRPVMLLASGGAFIFTIREQVRPFAEEFARRGYVAAIMDYRTLGRPPEGGNDFRLAALDSTHDMIAAVRFLRANAAEYGIDPEKVFVGGTSGGAVMAASVATTDPNDPAPVVLADYLETVGGVYGNIGDHLDQSPTVQGAFAISGAVFDLLTIDAQSAPIYAAHNELDPVANCYTFTLPDTDFTGSGSCDFIPFYQATGLPADAFIVIGDTEHVDFTNEEYNQILSEASQFFYDNVLSED</sequence>
<dbReference type="SUPFAM" id="SSF49313">
    <property type="entry name" value="Cadherin-like"/>
    <property type="match status" value="1"/>
</dbReference>
<evidence type="ECO:0000313" key="4">
    <source>
        <dbReference type="Proteomes" id="UP000613582"/>
    </source>
</evidence>
<dbReference type="InterPro" id="IPR015919">
    <property type="entry name" value="Cadherin-like_sf"/>
</dbReference>
<dbReference type="InterPro" id="IPR029058">
    <property type="entry name" value="AB_hydrolase_fold"/>
</dbReference>
<accession>A0A8J2V1D8</accession>
<name>A0A8J2V1D8_9PROT</name>
<dbReference type="CDD" id="cd11304">
    <property type="entry name" value="Cadherin_repeat"/>
    <property type="match status" value="1"/>
</dbReference>
<dbReference type="GO" id="GO:0016787">
    <property type="term" value="F:hydrolase activity"/>
    <property type="evidence" value="ECO:0007669"/>
    <property type="project" value="UniProtKB-KW"/>
</dbReference>
<dbReference type="PANTHER" id="PTHR48081">
    <property type="entry name" value="AB HYDROLASE SUPERFAMILY PROTEIN C4A8.06C"/>
    <property type="match status" value="1"/>
</dbReference>
<dbReference type="InterPro" id="IPR002126">
    <property type="entry name" value="Cadherin-like_dom"/>
</dbReference>
<dbReference type="Pfam" id="PF20434">
    <property type="entry name" value="BD-FAE"/>
    <property type="match status" value="1"/>
</dbReference>
<dbReference type="EMBL" id="BMGH01000001">
    <property type="protein sequence ID" value="GGD05789.1"/>
    <property type="molecule type" value="Genomic_DNA"/>
</dbReference>
<comment type="caution">
    <text evidence="3">The sequence shown here is derived from an EMBL/GenBank/DDBJ whole genome shotgun (WGS) entry which is preliminary data.</text>
</comment>
<feature type="domain" description="Cadherin" evidence="2">
    <location>
        <begin position="6"/>
        <end position="101"/>
    </location>
</feature>
<dbReference type="SUPFAM" id="SSF53474">
    <property type="entry name" value="alpha/beta-Hydrolases"/>
    <property type="match status" value="1"/>
</dbReference>
<evidence type="ECO:0000259" key="2">
    <source>
        <dbReference type="PROSITE" id="PS50268"/>
    </source>
</evidence>
<dbReference type="GO" id="GO:0005509">
    <property type="term" value="F:calcium ion binding"/>
    <property type="evidence" value="ECO:0007669"/>
    <property type="project" value="InterPro"/>
</dbReference>
<reference evidence="3" key="1">
    <citation type="journal article" date="2014" name="Int. J. Syst. Evol. Microbiol.">
        <title>Complete genome sequence of Corynebacterium casei LMG S-19264T (=DSM 44701T), isolated from a smear-ripened cheese.</title>
        <authorList>
            <consortium name="US DOE Joint Genome Institute (JGI-PGF)"/>
            <person name="Walter F."/>
            <person name="Albersmeier A."/>
            <person name="Kalinowski J."/>
            <person name="Ruckert C."/>
        </authorList>
    </citation>
    <scope>NUCLEOTIDE SEQUENCE</scope>
    <source>
        <strain evidence="3">CGMCC 1.12921</strain>
    </source>
</reference>
<dbReference type="InterPro" id="IPR049492">
    <property type="entry name" value="BD-FAE-like_dom"/>
</dbReference>
<keyword evidence="4" id="KW-1185">Reference proteome</keyword>
<reference evidence="3" key="2">
    <citation type="submission" date="2020-09" db="EMBL/GenBank/DDBJ databases">
        <authorList>
            <person name="Sun Q."/>
            <person name="Zhou Y."/>
        </authorList>
    </citation>
    <scope>NUCLEOTIDE SEQUENCE</scope>
    <source>
        <strain evidence="3">CGMCC 1.12921</strain>
    </source>
</reference>
<dbReference type="AlphaFoldDB" id="A0A8J2V1D8"/>
<evidence type="ECO:0000313" key="3">
    <source>
        <dbReference type="EMBL" id="GGD05789.1"/>
    </source>
</evidence>
<proteinExistence type="predicted"/>
<organism evidence="3 4">
    <name type="scientific">Aquisalinus flavus</name>
    <dbReference type="NCBI Taxonomy" id="1526572"/>
    <lineage>
        <taxon>Bacteria</taxon>
        <taxon>Pseudomonadati</taxon>
        <taxon>Pseudomonadota</taxon>
        <taxon>Alphaproteobacteria</taxon>
        <taxon>Parvularculales</taxon>
        <taxon>Parvularculaceae</taxon>
        <taxon>Aquisalinus</taxon>
    </lineage>
</organism>
<dbReference type="InterPro" id="IPR050300">
    <property type="entry name" value="GDXG_lipolytic_enzyme"/>
</dbReference>
<dbReference type="GO" id="GO:0007156">
    <property type="term" value="P:homophilic cell adhesion via plasma membrane adhesion molecules"/>
    <property type="evidence" value="ECO:0007669"/>
    <property type="project" value="InterPro"/>
</dbReference>
<gene>
    <name evidence="3" type="ORF">GCM10011342_13390</name>
</gene>
<dbReference type="Gene3D" id="2.60.40.60">
    <property type="entry name" value="Cadherins"/>
    <property type="match status" value="1"/>
</dbReference>
<dbReference type="GO" id="GO:0016020">
    <property type="term" value="C:membrane"/>
    <property type="evidence" value="ECO:0007669"/>
    <property type="project" value="InterPro"/>
</dbReference>
<protein>
    <recommendedName>
        <fullName evidence="2">Cadherin domain-containing protein</fullName>
    </recommendedName>
</protein>
<dbReference type="PROSITE" id="PS50268">
    <property type="entry name" value="CADHERIN_2"/>
    <property type="match status" value="1"/>
</dbReference>
<evidence type="ECO:0000256" key="1">
    <source>
        <dbReference type="ARBA" id="ARBA00022801"/>
    </source>
</evidence>
<dbReference type="Proteomes" id="UP000613582">
    <property type="component" value="Unassembled WGS sequence"/>
</dbReference>
<keyword evidence="1" id="KW-0378">Hydrolase</keyword>
<dbReference type="Gene3D" id="3.40.50.1820">
    <property type="entry name" value="alpha/beta hydrolase"/>
    <property type="match status" value="1"/>
</dbReference>
<dbReference type="SMART" id="SM00112">
    <property type="entry name" value="CA"/>
    <property type="match status" value="1"/>
</dbReference>